<comment type="caution">
    <text evidence="4">The sequence shown here is derived from an EMBL/GenBank/DDBJ whole genome shotgun (WGS) entry which is preliminary data.</text>
</comment>
<evidence type="ECO:0000256" key="2">
    <source>
        <dbReference type="SAM" id="SignalP"/>
    </source>
</evidence>
<evidence type="ECO:0000256" key="1">
    <source>
        <dbReference type="ARBA" id="ARBA00022801"/>
    </source>
</evidence>
<dbReference type="GO" id="GO:0006508">
    <property type="term" value="P:proteolysis"/>
    <property type="evidence" value="ECO:0007669"/>
    <property type="project" value="InterPro"/>
</dbReference>
<keyword evidence="2" id="KW-0732">Signal</keyword>
<dbReference type="GO" id="GO:0004190">
    <property type="term" value="F:aspartic-type endopeptidase activity"/>
    <property type="evidence" value="ECO:0007669"/>
    <property type="project" value="InterPro"/>
</dbReference>
<keyword evidence="1" id="KW-0378">Hydrolase</keyword>
<dbReference type="InterPro" id="IPR001995">
    <property type="entry name" value="Peptidase_A2_cat"/>
</dbReference>
<dbReference type="AlphaFoldDB" id="A0A059G107"/>
<protein>
    <submittedName>
        <fullName evidence="4">Putative lipoprotein</fullName>
    </submittedName>
</protein>
<dbReference type="Gene3D" id="2.40.70.10">
    <property type="entry name" value="Acid Proteases"/>
    <property type="match status" value="2"/>
</dbReference>
<dbReference type="InterPro" id="IPR034122">
    <property type="entry name" value="Retropepsin-like_bacterial"/>
</dbReference>
<dbReference type="InterPro" id="IPR021109">
    <property type="entry name" value="Peptidase_aspartic_dom_sf"/>
</dbReference>
<feature type="domain" description="Peptidase A2" evidence="3">
    <location>
        <begin position="56"/>
        <end position="142"/>
    </location>
</feature>
<organism evidence="4 5">
    <name type="scientific">Hyphomonas hirschiana VP5</name>
    <dbReference type="NCBI Taxonomy" id="1280951"/>
    <lineage>
        <taxon>Bacteria</taxon>
        <taxon>Pseudomonadati</taxon>
        <taxon>Pseudomonadota</taxon>
        <taxon>Alphaproteobacteria</taxon>
        <taxon>Hyphomonadales</taxon>
        <taxon>Hyphomonadaceae</taxon>
        <taxon>Hyphomonas</taxon>
    </lineage>
</organism>
<accession>A0A059G107</accession>
<keyword evidence="4" id="KW-0449">Lipoprotein</keyword>
<keyword evidence="5" id="KW-1185">Reference proteome</keyword>
<dbReference type="RefSeq" id="WP_011645657.1">
    <property type="nucleotide sequence ID" value="NZ_ARYI01000001.1"/>
</dbReference>
<name>A0A059G107_9PROT</name>
<dbReference type="PROSITE" id="PS50175">
    <property type="entry name" value="ASP_PROT_RETROV"/>
    <property type="match status" value="1"/>
</dbReference>
<evidence type="ECO:0000313" key="5">
    <source>
        <dbReference type="Proteomes" id="UP000025061"/>
    </source>
</evidence>
<dbReference type="Pfam" id="PF13650">
    <property type="entry name" value="Asp_protease_2"/>
    <property type="match status" value="2"/>
</dbReference>
<dbReference type="OrthoDB" id="7547925at2"/>
<evidence type="ECO:0000259" key="3">
    <source>
        <dbReference type="PROSITE" id="PS50175"/>
    </source>
</evidence>
<proteinExistence type="predicted"/>
<dbReference type="SUPFAM" id="SSF50630">
    <property type="entry name" value="Acid proteases"/>
    <property type="match status" value="1"/>
</dbReference>
<feature type="chain" id="PRO_5001577875" evidence="2">
    <location>
        <begin position="20"/>
        <end position="294"/>
    </location>
</feature>
<sequence>MSMRAVWMAAGIALLSACGAVPGPASGSAVLLAAEPSLRVEGNRIFLAARVQGLATDALLDSGAEMTLVDKGFAAEAGLLAFGDDEVKGTGAGTERVQFAQGVTIAAAGKQLADQTVAILDLTDISERVVGHPLTVILGREIFDAGIYALDVDAGRFQSVAPEAVPAAEPLALSEANGIKQVAITIDGVPVLADFDLGNGNEILLSREFAERAGLLEPANILGTKLGGGIGGPVERTLVRVETLEIGGHVLRNVTAAVSPPGDGADANIGVSVLRDFTLVIDFAGNRVWLEPRA</sequence>
<dbReference type="PROSITE" id="PS51257">
    <property type="entry name" value="PROKAR_LIPOPROTEIN"/>
    <property type="match status" value="1"/>
</dbReference>
<dbReference type="CDD" id="cd05483">
    <property type="entry name" value="retropepsin_like_bacteria"/>
    <property type="match status" value="1"/>
</dbReference>
<dbReference type="PATRIC" id="fig|1280951.3.peg.421"/>
<evidence type="ECO:0000313" key="4">
    <source>
        <dbReference type="EMBL" id="KCZ96431.1"/>
    </source>
</evidence>
<gene>
    <name evidence="4" type="ORF">HHI_02090</name>
</gene>
<reference evidence="4 5" key="1">
    <citation type="submission" date="2013-04" db="EMBL/GenBank/DDBJ databases">
        <title>Hyphomonas hirschiana VP5 Genome Sequencing.</title>
        <authorList>
            <person name="Lai Q."/>
            <person name="Shao Z."/>
        </authorList>
    </citation>
    <scope>NUCLEOTIDE SEQUENCE [LARGE SCALE GENOMIC DNA]</scope>
    <source>
        <strain evidence="4 5">VP5</strain>
    </source>
</reference>
<feature type="signal peptide" evidence="2">
    <location>
        <begin position="1"/>
        <end position="19"/>
    </location>
</feature>
<dbReference type="Proteomes" id="UP000025061">
    <property type="component" value="Unassembled WGS sequence"/>
</dbReference>
<dbReference type="EMBL" id="ARYI01000001">
    <property type="protein sequence ID" value="KCZ96431.1"/>
    <property type="molecule type" value="Genomic_DNA"/>
</dbReference>